<keyword evidence="6" id="KW-0945">Host-virus interaction</keyword>
<keyword evidence="4" id="KW-1168">Fusion of virus membrane with host membrane</keyword>
<keyword evidence="5" id="KW-1170">Fusion of virus membrane with host endosomal membrane</keyword>
<evidence type="ECO:0000256" key="5">
    <source>
        <dbReference type="ARBA" id="ARBA00022510"/>
    </source>
</evidence>
<keyword evidence="20" id="KW-1133">Transmembrane helix</keyword>
<evidence type="ECO:0000256" key="4">
    <source>
        <dbReference type="ARBA" id="ARBA00022506"/>
    </source>
</evidence>
<evidence type="ECO:0000256" key="17">
    <source>
        <dbReference type="ARBA" id="ARBA00031199"/>
    </source>
</evidence>
<evidence type="ECO:0000256" key="1">
    <source>
        <dbReference type="ARBA" id="ARBA00004244"/>
    </source>
</evidence>
<dbReference type="GO" id="GO:0039654">
    <property type="term" value="P:fusion of virus membrane with host endosome membrane"/>
    <property type="evidence" value="ECO:0007669"/>
    <property type="project" value="UniProtKB-KW"/>
</dbReference>
<evidence type="ECO:0000256" key="16">
    <source>
        <dbReference type="ARBA" id="ARBA00023296"/>
    </source>
</evidence>
<accession>A0A1S5NQY4</accession>
<evidence type="ECO:0000256" key="14">
    <source>
        <dbReference type="ARBA" id="ARBA00023180"/>
    </source>
</evidence>
<keyword evidence="12 20" id="KW-0472">Membrane</keyword>
<comment type="subcellular location">
    <subcellularLocation>
        <location evidence="1">Host Golgi apparatus membrane</location>
        <topology evidence="1">Single-pass type I membrane protein</topology>
    </subcellularLocation>
    <subcellularLocation>
        <location evidence="3">Host endoplasmic reticulum membrane</location>
        <topology evidence="3">Single-pass type I membrane protein</topology>
    </subcellularLocation>
    <subcellularLocation>
        <location evidence="2">Virion membrane</location>
        <topology evidence="2">Single-pass membrane protein</topology>
    </subcellularLocation>
</comment>
<keyword evidence="18" id="KW-0175">Coiled coil</keyword>
<keyword evidence="13" id="KW-1015">Disulfide bond</keyword>
<evidence type="ECO:0000256" key="3">
    <source>
        <dbReference type="ARBA" id="ARBA00004482"/>
    </source>
</evidence>
<keyword evidence="20" id="KW-0812">Transmembrane</keyword>
<dbReference type="GO" id="GO:0044167">
    <property type="term" value="C:host cell endoplasmic reticulum membrane"/>
    <property type="evidence" value="ECO:0007669"/>
    <property type="project" value="UniProtKB-SubCell"/>
</dbReference>
<feature type="transmembrane region" description="Helical" evidence="20">
    <location>
        <begin position="1265"/>
        <end position="1290"/>
    </location>
</feature>
<sequence length="1344" mass="149406">MARACFWAVALLLLLPDWGLANKSSPSPTNSTPVTSAASPAKPNTTASSGGFFTNSLGSIVYSFNSLKNASLQYKSRVLNYVNNSVQQIKSWGTGMVSFVIPYKGKANNSGQMAILSVKVGQSYDQLKQKFGRFNTTGWFNLLGKKIVLSVAEGMQVMTDGLGGLLSDPTLRITGSTYIIRPRKGGVPLWNGLVERMPPPTCAGSKIVRNSGFRSFNVEAQLDKQEPLVVIAYSTAHLGLEVEDCWATVESHDYIALLADNTRFIRPNLDDDSLHYPIIHITVNKHHLSKVCRVTMCSIREPQGPSTVIQEAKIEKVVVEIHPTKAVRHPIRKLLSVSQDIVKEPCSTGTKVVSVVKLDTHTANNSNPGPYKSICNGTKIVNGFAPPELGCYSVSRKTVAVQCPTEEKLTTKEYGDCTFKRSSQNCNYGYLCITVSTPGRGTVKISSGEAKDHQDCNKECDFTIKGFEAVLTCPNGEKHQIISSEVETNCPLHTYGHLPIWVCRMSFRPVMVYTLLAWYFLGYAAWRLCFFVICTLLRLGSFLTRCTRVRMDKTRGLCECCGEWVPTKYHWQRHESCRNGRCPYCRAVCSTEKLKKHVKDCIERENRLREDEEAVTIKYIPSALRVTTIALSTVSKIGAKLMWLVGLFVIFYLCIHPVYAIKDTAVEEDLWAKEVDFVNHCSSDCVQGEEDCTCLVPAEPAVVTRKLQSIFPDFEALKRLASHHQGALRPASKKRSIDVTAPWSTVYLQDAFAPSYSGKHISLSWTETSSSGEHITVNGKSEAILKLEAGTSFMWEITSPTSSEKRRVFLSILDHTQVYNTRFLYATGDRLIESWMHGRCTGSCPDKCSCDDHLCHHSEYDDFTNWRCNPTWCWNIGTGCACCALGIKQPFTDWFISKWELEYISSPVIACIETSPDDRICQEVSAGTVLQLESISVQFSDPTGIEKKLPKEVALVHKMPGLNIFDLSKKIKLVDGRTLCDIQSCTHGPAGDIQFYSISSLFDQDHINLNKLSKKTGLNKTNSWASWSGVTSYYTCHPGHWPDCHSTGVVMHNAEAFENLMNQEDLGESYFFHEEKMYVNRTPTLSIKGRPSFGAGQITALLDVQGMMLKATHVKPDGLTIDLSSCKGCFGCSQGFTCVVRVKITKPDTFTIHLLSKDPDIIVPSTSINAKSDSTTTHEMHFFSTASKSEVCVETEEVDSSGKRASSCCAAQLSEQKAVVLENRRTLHSTSDANCTTGYFTCVGSNLSSFFSSIGAFFRRYFGSIWAGIVTAVLLCGVVALAILFGPQIFSLCLICCRKRSGYRRLQQFESLRAEWTEARKSVEEEKKKNKAVEQYLAKLSKAK</sequence>
<proteinExistence type="predicted"/>
<dbReference type="GO" id="GO:0019062">
    <property type="term" value="P:virion attachment to host cell"/>
    <property type="evidence" value="ECO:0007669"/>
    <property type="project" value="UniProtKB-KW"/>
</dbReference>
<dbReference type="Pfam" id="PF20682">
    <property type="entry name" value="Hanta_Gc_C"/>
    <property type="match status" value="1"/>
</dbReference>
<evidence type="ECO:0000256" key="2">
    <source>
        <dbReference type="ARBA" id="ARBA00004381"/>
    </source>
</evidence>
<evidence type="ECO:0000259" key="21">
    <source>
        <dbReference type="Pfam" id="PF01561"/>
    </source>
</evidence>
<dbReference type="GO" id="GO:0046718">
    <property type="term" value="P:symbiont entry into host cell"/>
    <property type="evidence" value="ECO:0007669"/>
    <property type="project" value="UniProtKB-KW"/>
</dbReference>
<dbReference type="InterPro" id="IPR048791">
    <property type="entry name" value="Gc_C_bunya"/>
</dbReference>
<feature type="coiled-coil region" evidence="18">
    <location>
        <begin position="1306"/>
        <end position="1343"/>
    </location>
</feature>
<feature type="domain" description="Structural glycoprotein Gn nairovirus" evidence="23">
    <location>
        <begin position="345"/>
        <end position="659"/>
    </location>
</feature>
<evidence type="ECO:0000256" key="11">
    <source>
        <dbReference type="ARBA" id="ARBA00022870"/>
    </source>
</evidence>
<dbReference type="GeneID" id="41324478"/>
<protein>
    <recommendedName>
        <fullName evidence="17">M polyprotein</fullName>
    </recommendedName>
</protein>
<keyword evidence="11" id="KW-1043">Host membrane</keyword>
<dbReference type="InterPro" id="IPR048801">
    <property type="entry name" value="Gn_nairovirus"/>
</dbReference>
<evidence type="ECO:0000256" key="18">
    <source>
        <dbReference type="SAM" id="Coils"/>
    </source>
</evidence>
<keyword evidence="7" id="KW-1162">Viral penetration into host cytoplasm</keyword>
<evidence type="ECO:0000256" key="13">
    <source>
        <dbReference type="ARBA" id="ARBA00023157"/>
    </source>
</evidence>
<feature type="compositionally biased region" description="Low complexity" evidence="19">
    <location>
        <begin position="25"/>
        <end position="43"/>
    </location>
</feature>
<dbReference type="EMBL" id="KP792706">
    <property type="protein sequence ID" value="AKC89350.1"/>
    <property type="molecule type" value="Viral_cRNA"/>
</dbReference>
<evidence type="ECO:0000256" key="19">
    <source>
        <dbReference type="SAM" id="MobiDB-lite"/>
    </source>
</evidence>
<evidence type="ECO:0000256" key="10">
    <source>
        <dbReference type="ARBA" id="ARBA00022844"/>
    </source>
</evidence>
<keyword evidence="9" id="KW-1040">Host Golgi apparatus</keyword>
<feature type="transmembrane region" description="Helical" evidence="20">
    <location>
        <begin position="641"/>
        <end position="659"/>
    </location>
</feature>
<evidence type="ECO:0000259" key="23">
    <source>
        <dbReference type="Pfam" id="PF20726"/>
    </source>
</evidence>
<evidence type="ECO:0000256" key="12">
    <source>
        <dbReference type="ARBA" id="ARBA00023136"/>
    </source>
</evidence>
<dbReference type="Pfam" id="PF20726">
    <property type="entry name" value="Nairovirus_Gn"/>
    <property type="match status" value="1"/>
</dbReference>
<dbReference type="GO" id="GO:0055036">
    <property type="term" value="C:virion membrane"/>
    <property type="evidence" value="ECO:0007669"/>
    <property type="project" value="UniProtKB-SubCell"/>
</dbReference>
<keyword evidence="14" id="KW-0325">Glycoprotein</keyword>
<evidence type="ECO:0000256" key="7">
    <source>
        <dbReference type="ARBA" id="ARBA00022595"/>
    </source>
</evidence>
<feature type="domain" description="Glycoprotein Gc C-terminal bunyavirales" evidence="22">
    <location>
        <begin position="1086"/>
        <end position="1301"/>
    </location>
</feature>
<evidence type="ECO:0000259" key="22">
    <source>
        <dbReference type="Pfam" id="PF20682"/>
    </source>
</evidence>
<dbReference type="Proteomes" id="UP000241937">
    <property type="component" value="Genome"/>
</dbReference>
<feature type="transmembrane region" description="Helical" evidence="20">
    <location>
        <begin position="516"/>
        <end position="540"/>
    </location>
</feature>
<evidence type="ECO:0000313" key="25">
    <source>
        <dbReference type="Proteomes" id="UP000241937"/>
    </source>
</evidence>
<dbReference type="GO" id="GO:0044178">
    <property type="term" value="C:host cell Golgi membrane"/>
    <property type="evidence" value="ECO:0007669"/>
    <property type="project" value="UniProtKB-SubCell"/>
</dbReference>
<keyword evidence="10" id="KW-0946">Virion</keyword>
<keyword evidence="8" id="KW-1161">Viral attachment to host cell</keyword>
<feature type="non-terminal residue" evidence="24">
    <location>
        <position position="1344"/>
    </location>
</feature>
<evidence type="ECO:0000256" key="6">
    <source>
        <dbReference type="ARBA" id="ARBA00022581"/>
    </source>
</evidence>
<dbReference type="InterPro" id="IPR002532">
    <property type="entry name" value="Hanta_Gc_N"/>
</dbReference>
<reference evidence="24 25" key="1">
    <citation type="submission" date="2015-02" db="EMBL/GenBank/DDBJ databases">
        <title>Genetic diversity and phylogeny of the Nairoviruses.</title>
        <authorList>
            <person name="Alkhovsky S.V."/>
            <person name="Shchetinin A.M."/>
        </authorList>
    </citation>
    <scope>NUCLEOTIDE SEQUENCE [LARGE SCALE GENOMIC DNA]</scope>
    <source>
        <strain evidence="24 25">760</strain>
    </source>
</reference>
<keyword evidence="15" id="KW-1038">Host endoplasmic reticulum</keyword>
<evidence type="ECO:0000256" key="8">
    <source>
        <dbReference type="ARBA" id="ARBA00022804"/>
    </source>
</evidence>
<keyword evidence="25" id="KW-1185">Reference proteome</keyword>
<dbReference type="KEGG" id="vg:41324478"/>
<dbReference type="RefSeq" id="YP_009666117.1">
    <property type="nucleotide sequence ID" value="NC_043438.1"/>
</dbReference>
<evidence type="ECO:0000313" key="24">
    <source>
        <dbReference type="EMBL" id="AKC89350.1"/>
    </source>
</evidence>
<dbReference type="Pfam" id="PF01561">
    <property type="entry name" value="Hanta_Gc_N"/>
    <property type="match status" value="1"/>
</dbReference>
<evidence type="ECO:0000256" key="20">
    <source>
        <dbReference type="SAM" id="Phobius"/>
    </source>
</evidence>
<feature type="domain" description="Hantavirus glycoprotein Gc N-terminal" evidence="21">
    <location>
        <begin position="759"/>
        <end position="1074"/>
    </location>
</feature>
<evidence type="ECO:0000256" key="15">
    <source>
        <dbReference type="ARBA" id="ARBA00023184"/>
    </source>
</evidence>
<name>A0A1S5NQY4_9VIRU</name>
<dbReference type="Gene3D" id="1.10.8.1320">
    <property type="match status" value="1"/>
</dbReference>
<organism evidence="24 25">
    <name type="scientific">Burana virus</name>
    <dbReference type="NCBI Taxonomy" id="1453404"/>
    <lineage>
        <taxon>Viruses</taxon>
        <taxon>Riboviria</taxon>
        <taxon>Orthornavirae</taxon>
        <taxon>Negarnaviricota</taxon>
        <taxon>Polyploviricotina</taxon>
        <taxon>Bunyaviricetes</taxon>
        <taxon>Hareavirales</taxon>
        <taxon>Nairoviridae</taxon>
        <taxon>Orthonairovirus</taxon>
        <taxon>Orthonairovirus buranaense</taxon>
    </lineage>
</organism>
<feature type="region of interest" description="Disordered" evidence="19">
    <location>
        <begin position="25"/>
        <end position="44"/>
    </location>
</feature>
<keyword evidence="16" id="KW-1160">Virus entry into host cell</keyword>
<evidence type="ECO:0000256" key="9">
    <source>
        <dbReference type="ARBA" id="ARBA00022812"/>
    </source>
</evidence>